<dbReference type="EMBL" id="OZ035826">
    <property type="protein sequence ID" value="CAL1603465.1"/>
    <property type="molecule type" value="Genomic_DNA"/>
</dbReference>
<gene>
    <name evidence="1" type="ORF">KC01_LOCUS31146</name>
</gene>
<dbReference type="Proteomes" id="UP001497482">
    <property type="component" value="Chromosome 4"/>
</dbReference>
<name>A0AAV2LSV6_KNICA</name>
<accession>A0AAV2LSV6</accession>
<evidence type="ECO:0000313" key="1">
    <source>
        <dbReference type="EMBL" id="CAL1603465.1"/>
    </source>
</evidence>
<dbReference type="AlphaFoldDB" id="A0AAV2LSV6"/>
<organism evidence="1 2">
    <name type="scientific">Knipowitschia caucasica</name>
    <name type="common">Caucasian dwarf goby</name>
    <name type="synonym">Pomatoschistus caucasicus</name>
    <dbReference type="NCBI Taxonomy" id="637954"/>
    <lineage>
        <taxon>Eukaryota</taxon>
        <taxon>Metazoa</taxon>
        <taxon>Chordata</taxon>
        <taxon>Craniata</taxon>
        <taxon>Vertebrata</taxon>
        <taxon>Euteleostomi</taxon>
        <taxon>Actinopterygii</taxon>
        <taxon>Neopterygii</taxon>
        <taxon>Teleostei</taxon>
        <taxon>Neoteleostei</taxon>
        <taxon>Acanthomorphata</taxon>
        <taxon>Gobiaria</taxon>
        <taxon>Gobiiformes</taxon>
        <taxon>Gobioidei</taxon>
        <taxon>Gobiidae</taxon>
        <taxon>Gobiinae</taxon>
        <taxon>Knipowitschia</taxon>
    </lineage>
</organism>
<keyword evidence="2" id="KW-1185">Reference proteome</keyword>
<proteinExistence type="predicted"/>
<reference evidence="1 2" key="1">
    <citation type="submission" date="2024-04" db="EMBL/GenBank/DDBJ databases">
        <authorList>
            <person name="Waldvogel A.-M."/>
            <person name="Schoenle A."/>
        </authorList>
    </citation>
    <scope>NUCLEOTIDE SEQUENCE [LARGE SCALE GENOMIC DNA]</scope>
</reference>
<sequence>MRLSTQWNEDDCNGLVFEVVKRIFQNKDPPERITLAQCLFDELNAEIQNWDVQVQPCRQTFKNTAKCVYLVRGKEKDVTQTVCIVPGYIGTILNSIHQHLTEPQQKRSMWKALCCWR</sequence>
<evidence type="ECO:0000313" key="2">
    <source>
        <dbReference type="Proteomes" id="UP001497482"/>
    </source>
</evidence>
<protein>
    <submittedName>
        <fullName evidence="1">Uncharacterized protein</fullName>
    </submittedName>
</protein>